<keyword evidence="10" id="KW-1185">Reference proteome</keyword>
<feature type="transmembrane region" description="Helical" evidence="8">
    <location>
        <begin position="195"/>
        <end position="214"/>
    </location>
</feature>
<feature type="transmembrane region" description="Helical" evidence="8">
    <location>
        <begin position="137"/>
        <end position="158"/>
    </location>
</feature>
<accession>A0A9P0DP82</accession>
<keyword evidence="6 8" id="KW-0472">Membrane</keyword>
<reference evidence="9" key="1">
    <citation type="submission" date="2022-01" db="EMBL/GenBank/DDBJ databases">
        <authorList>
            <person name="King R."/>
        </authorList>
    </citation>
    <scope>NUCLEOTIDE SEQUENCE</scope>
</reference>
<evidence type="ECO:0000313" key="10">
    <source>
        <dbReference type="Proteomes" id="UP001153737"/>
    </source>
</evidence>
<dbReference type="PANTHER" id="PTHR14233">
    <property type="entry name" value="DUF914-RELATED"/>
    <property type="match status" value="1"/>
</dbReference>
<gene>
    <name evidence="9" type="ORF">PHAECO_LOCUS11318</name>
</gene>
<organism evidence="9 10">
    <name type="scientific">Phaedon cochleariae</name>
    <name type="common">Mustard beetle</name>
    <dbReference type="NCBI Taxonomy" id="80249"/>
    <lineage>
        <taxon>Eukaryota</taxon>
        <taxon>Metazoa</taxon>
        <taxon>Ecdysozoa</taxon>
        <taxon>Arthropoda</taxon>
        <taxon>Hexapoda</taxon>
        <taxon>Insecta</taxon>
        <taxon>Pterygota</taxon>
        <taxon>Neoptera</taxon>
        <taxon>Endopterygota</taxon>
        <taxon>Coleoptera</taxon>
        <taxon>Polyphaga</taxon>
        <taxon>Cucujiformia</taxon>
        <taxon>Chrysomeloidea</taxon>
        <taxon>Chrysomelidae</taxon>
        <taxon>Chrysomelinae</taxon>
        <taxon>Chrysomelini</taxon>
        <taxon>Phaedon</taxon>
    </lineage>
</organism>
<keyword evidence="4 8" id="KW-0812">Transmembrane</keyword>
<dbReference type="InterPro" id="IPR052221">
    <property type="entry name" value="SLC35F_Transporter"/>
</dbReference>
<feature type="transmembrane region" description="Helical" evidence="8">
    <location>
        <begin position="165"/>
        <end position="183"/>
    </location>
</feature>
<protein>
    <submittedName>
        <fullName evidence="9">Uncharacterized protein</fullName>
    </submittedName>
</protein>
<evidence type="ECO:0000256" key="1">
    <source>
        <dbReference type="ARBA" id="ARBA00004141"/>
    </source>
</evidence>
<feature type="transmembrane region" description="Helical" evidence="8">
    <location>
        <begin position="313"/>
        <end position="331"/>
    </location>
</feature>
<sequence>MKDVLIFNDSCNKIMGDTLDICERIGNNLSELGKWRIWQNIILGQFLSLILCALNTLSHYINSTSTATSVLPTGQSFPHYMFLCAIYTSWLAFRRGDKGLISIIKARGWRYLLLCLIDVQANTLLSTAHQYTTLASVQLLGCVAIPVALALTCLLLGVRYRMVHIIAVSVSLMGVGCLVWANIEDSKTEGKNQLVGDMLCLAGAVLFAIVTVLQELSVKHTDIVEYLGLLGLFGSIVSGVQMLILEKQTLITSTWRNSSALLSSFSACQFMFCTFSSVFLMNMGTTALHLSLLSGNFYTLIVGIVFFNYKFHALYFLSYTLAMTGVYIYAIKQTPVAGRNIPSSGEMNNSSRSECQLPEHMITDSPEHTHNEILSAFGTLNSNDTFPLSHSTNTTFTSFYGSHDVINQTTST</sequence>
<dbReference type="AlphaFoldDB" id="A0A9P0DP82"/>
<dbReference type="GO" id="GO:0022857">
    <property type="term" value="F:transmembrane transporter activity"/>
    <property type="evidence" value="ECO:0007669"/>
    <property type="project" value="InterPro"/>
</dbReference>
<comment type="similarity">
    <text evidence="2">Belongs to the SLC35F solute transporter family.</text>
</comment>
<feature type="transmembrane region" description="Helical" evidence="8">
    <location>
        <begin position="287"/>
        <end position="307"/>
    </location>
</feature>
<dbReference type="Pfam" id="PF06027">
    <property type="entry name" value="SLC35F"/>
    <property type="match status" value="1"/>
</dbReference>
<evidence type="ECO:0000256" key="7">
    <source>
        <dbReference type="ARBA" id="ARBA00037727"/>
    </source>
</evidence>
<feature type="transmembrane region" description="Helical" evidence="8">
    <location>
        <begin position="260"/>
        <end position="280"/>
    </location>
</feature>
<evidence type="ECO:0000256" key="3">
    <source>
        <dbReference type="ARBA" id="ARBA00022448"/>
    </source>
</evidence>
<comment type="function">
    <text evidence="7">Putative solute transporter.</text>
</comment>
<evidence type="ECO:0000256" key="8">
    <source>
        <dbReference type="SAM" id="Phobius"/>
    </source>
</evidence>
<evidence type="ECO:0000256" key="5">
    <source>
        <dbReference type="ARBA" id="ARBA00022989"/>
    </source>
</evidence>
<proteinExistence type="inferred from homology"/>
<dbReference type="Proteomes" id="UP001153737">
    <property type="component" value="Chromosome 7"/>
</dbReference>
<dbReference type="EMBL" id="OU896713">
    <property type="protein sequence ID" value="CAH1176364.1"/>
    <property type="molecule type" value="Genomic_DNA"/>
</dbReference>
<evidence type="ECO:0000313" key="9">
    <source>
        <dbReference type="EMBL" id="CAH1176364.1"/>
    </source>
</evidence>
<comment type="subcellular location">
    <subcellularLocation>
        <location evidence="1">Membrane</location>
        <topology evidence="1">Multi-pass membrane protein</topology>
    </subcellularLocation>
</comment>
<feature type="transmembrane region" description="Helical" evidence="8">
    <location>
        <begin position="37"/>
        <end position="57"/>
    </location>
</feature>
<feature type="transmembrane region" description="Helical" evidence="8">
    <location>
        <begin position="77"/>
        <end position="96"/>
    </location>
</feature>
<dbReference type="GO" id="GO:0016020">
    <property type="term" value="C:membrane"/>
    <property type="evidence" value="ECO:0007669"/>
    <property type="project" value="UniProtKB-SubCell"/>
</dbReference>
<name>A0A9P0DP82_PHACE</name>
<evidence type="ECO:0000256" key="2">
    <source>
        <dbReference type="ARBA" id="ARBA00007863"/>
    </source>
</evidence>
<reference evidence="9" key="2">
    <citation type="submission" date="2022-10" db="EMBL/GenBank/DDBJ databases">
        <authorList>
            <consortium name="ENA_rothamsted_submissions"/>
            <consortium name="culmorum"/>
            <person name="King R."/>
        </authorList>
    </citation>
    <scope>NUCLEOTIDE SEQUENCE</scope>
</reference>
<dbReference type="OrthoDB" id="429955at2759"/>
<dbReference type="InterPro" id="IPR009262">
    <property type="entry name" value="SLC35_F1/F2/F6"/>
</dbReference>
<keyword evidence="5 8" id="KW-1133">Transmembrane helix</keyword>
<evidence type="ECO:0000256" key="4">
    <source>
        <dbReference type="ARBA" id="ARBA00022692"/>
    </source>
</evidence>
<evidence type="ECO:0000256" key="6">
    <source>
        <dbReference type="ARBA" id="ARBA00023136"/>
    </source>
</evidence>
<dbReference type="PANTHER" id="PTHR14233:SF4">
    <property type="entry name" value="SOLUTE CARRIER FAMILY 35 MEMBER F2"/>
    <property type="match status" value="1"/>
</dbReference>
<keyword evidence="3" id="KW-0813">Transport</keyword>
<feature type="transmembrane region" description="Helical" evidence="8">
    <location>
        <begin position="226"/>
        <end position="245"/>
    </location>
</feature>